<comment type="similarity">
    <text evidence="8 9">Belongs to the TRAP transporter small permease family.</text>
</comment>
<dbReference type="EMBL" id="SMAK01000001">
    <property type="protein sequence ID" value="TCT13557.1"/>
    <property type="molecule type" value="Genomic_DNA"/>
</dbReference>
<feature type="transmembrane region" description="Helical" evidence="9">
    <location>
        <begin position="29"/>
        <end position="49"/>
    </location>
</feature>
<dbReference type="Proteomes" id="UP000295678">
    <property type="component" value="Unassembled WGS sequence"/>
</dbReference>
<evidence type="ECO:0000256" key="1">
    <source>
        <dbReference type="ARBA" id="ARBA00004429"/>
    </source>
</evidence>
<organism evidence="11 12">
    <name type="scientific">Tepidamorphus gemmatus</name>
    <dbReference type="NCBI Taxonomy" id="747076"/>
    <lineage>
        <taxon>Bacteria</taxon>
        <taxon>Pseudomonadati</taxon>
        <taxon>Pseudomonadota</taxon>
        <taxon>Alphaproteobacteria</taxon>
        <taxon>Hyphomicrobiales</taxon>
        <taxon>Tepidamorphaceae</taxon>
        <taxon>Tepidamorphus</taxon>
    </lineage>
</organism>
<keyword evidence="12" id="KW-1185">Reference proteome</keyword>
<evidence type="ECO:0000313" key="12">
    <source>
        <dbReference type="Proteomes" id="UP000295678"/>
    </source>
</evidence>
<keyword evidence="5 9" id="KW-0812">Transmembrane</keyword>
<protein>
    <recommendedName>
        <fullName evidence="9">TRAP transporter small permease protein</fullName>
    </recommendedName>
</protein>
<feature type="transmembrane region" description="Helical" evidence="9">
    <location>
        <begin position="100"/>
        <end position="120"/>
    </location>
</feature>
<evidence type="ECO:0000256" key="9">
    <source>
        <dbReference type="RuleBase" id="RU369079"/>
    </source>
</evidence>
<evidence type="ECO:0000256" key="8">
    <source>
        <dbReference type="ARBA" id="ARBA00038436"/>
    </source>
</evidence>
<dbReference type="GO" id="GO:0022857">
    <property type="term" value="F:transmembrane transporter activity"/>
    <property type="evidence" value="ECO:0007669"/>
    <property type="project" value="UniProtKB-UniRule"/>
</dbReference>
<keyword evidence="2 9" id="KW-0813">Transport</keyword>
<dbReference type="InterPro" id="IPR007387">
    <property type="entry name" value="TRAP_DctQ"/>
</dbReference>
<dbReference type="AlphaFoldDB" id="A0A4R3MIC8"/>
<evidence type="ECO:0000256" key="2">
    <source>
        <dbReference type="ARBA" id="ARBA00022448"/>
    </source>
</evidence>
<comment type="subcellular location">
    <subcellularLocation>
        <location evidence="1 9">Cell inner membrane</location>
        <topology evidence="1 9">Multi-pass membrane protein</topology>
    </subcellularLocation>
</comment>
<dbReference type="PANTHER" id="PTHR35011:SF11">
    <property type="entry name" value="TRAP TRANSPORTER SMALL PERMEASE PROTEIN"/>
    <property type="match status" value="1"/>
</dbReference>
<comment type="caution">
    <text evidence="11">The sequence shown here is derived from an EMBL/GenBank/DDBJ whole genome shotgun (WGS) entry which is preliminary data.</text>
</comment>
<keyword evidence="4 9" id="KW-0997">Cell inner membrane</keyword>
<evidence type="ECO:0000256" key="3">
    <source>
        <dbReference type="ARBA" id="ARBA00022475"/>
    </source>
</evidence>
<dbReference type="OrthoDB" id="7843639at2"/>
<keyword evidence="6 9" id="KW-1133">Transmembrane helix</keyword>
<evidence type="ECO:0000256" key="6">
    <source>
        <dbReference type="ARBA" id="ARBA00022989"/>
    </source>
</evidence>
<feature type="domain" description="Tripartite ATP-independent periplasmic transporters DctQ component" evidence="10">
    <location>
        <begin position="38"/>
        <end position="164"/>
    </location>
</feature>
<evidence type="ECO:0000256" key="4">
    <source>
        <dbReference type="ARBA" id="ARBA00022519"/>
    </source>
</evidence>
<proteinExistence type="inferred from homology"/>
<keyword evidence="3" id="KW-1003">Cell membrane</keyword>
<dbReference type="PANTHER" id="PTHR35011">
    <property type="entry name" value="2,3-DIKETO-L-GULONATE TRAP TRANSPORTER SMALL PERMEASE PROTEIN YIAM"/>
    <property type="match status" value="1"/>
</dbReference>
<dbReference type="Pfam" id="PF04290">
    <property type="entry name" value="DctQ"/>
    <property type="match status" value="1"/>
</dbReference>
<comment type="function">
    <text evidence="9">Part of the tripartite ATP-independent periplasmic (TRAP) transport system.</text>
</comment>
<comment type="subunit">
    <text evidence="9">The complex comprises the extracytoplasmic solute receptor protein and the two transmembrane proteins.</text>
</comment>
<name>A0A4R3MIC8_9HYPH</name>
<feature type="transmembrane region" description="Helical" evidence="9">
    <location>
        <begin position="61"/>
        <end position="79"/>
    </location>
</feature>
<evidence type="ECO:0000259" key="10">
    <source>
        <dbReference type="Pfam" id="PF04290"/>
    </source>
</evidence>
<evidence type="ECO:0000256" key="7">
    <source>
        <dbReference type="ARBA" id="ARBA00023136"/>
    </source>
</evidence>
<evidence type="ECO:0000313" key="11">
    <source>
        <dbReference type="EMBL" id="TCT13557.1"/>
    </source>
</evidence>
<gene>
    <name evidence="11" type="ORF">EDC22_101425</name>
</gene>
<reference evidence="11 12" key="1">
    <citation type="submission" date="2019-03" db="EMBL/GenBank/DDBJ databases">
        <title>Genomic Encyclopedia of Type Strains, Phase IV (KMG-IV): sequencing the most valuable type-strain genomes for metagenomic binning, comparative biology and taxonomic classification.</title>
        <authorList>
            <person name="Goeker M."/>
        </authorList>
    </citation>
    <scope>NUCLEOTIDE SEQUENCE [LARGE SCALE GENOMIC DNA]</scope>
    <source>
        <strain evidence="11 12">DSM 19345</strain>
    </source>
</reference>
<feature type="transmembrane region" description="Helical" evidence="9">
    <location>
        <begin position="140"/>
        <end position="161"/>
    </location>
</feature>
<evidence type="ECO:0000256" key="5">
    <source>
        <dbReference type="ARBA" id="ARBA00022692"/>
    </source>
</evidence>
<sequence length="185" mass="21292">MATLDPRPDLADPDDEEIDLSDLRWDDSIVLVVFWILAFVVFLQFFTRYVLNSSLGWTEEIARYLLIGVTFIGCVMATRKDSHIAVEVFYRWMPRPVRKILQYTVDAVCCGFYAYMAWITARLAQRTNGLMVSIDIPKAFVYWIVAVCFMAMTVYALITLWRHVSTGTSRLIDPDRPAETAPSME</sequence>
<keyword evidence="7 9" id="KW-0472">Membrane</keyword>
<accession>A0A4R3MIC8</accession>
<dbReference type="GO" id="GO:0005886">
    <property type="term" value="C:plasma membrane"/>
    <property type="evidence" value="ECO:0007669"/>
    <property type="project" value="UniProtKB-SubCell"/>
</dbReference>
<dbReference type="RefSeq" id="WP_132804932.1">
    <property type="nucleotide sequence ID" value="NZ_SMAK01000001.1"/>
</dbReference>
<dbReference type="GO" id="GO:0015740">
    <property type="term" value="P:C4-dicarboxylate transport"/>
    <property type="evidence" value="ECO:0007669"/>
    <property type="project" value="TreeGrafter"/>
</dbReference>
<dbReference type="InterPro" id="IPR055348">
    <property type="entry name" value="DctQ"/>
</dbReference>